<dbReference type="GO" id="GO:0006229">
    <property type="term" value="P:dUTP biosynthetic process"/>
    <property type="evidence" value="ECO:0007669"/>
    <property type="project" value="InterPro"/>
</dbReference>
<gene>
    <name evidence="4" type="ORF">SAMN05216554_1259</name>
</gene>
<feature type="transmembrane region" description="Helical" evidence="3">
    <location>
        <begin position="279"/>
        <end position="297"/>
    </location>
</feature>
<dbReference type="InterPro" id="IPR036157">
    <property type="entry name" value="dUTPase-like_sf"/>
</dbReference>
<organism evidence="4 5">
    <name type="scientific">Herbiconiux ginsengi</name>
    <dbReference type="NCBI Taxonomy" id="381665"/>
    <lineage>
        <taxon>Bacteria</taxon>
        <taxon>Bacillati</taxon>
        <taxon>Actinomycetota</taxon>
        <taxon>Actinomycetes</taxon>
        <taxon>Micrococcales</taxon>
        <taxon>Microbacteriaceae</taxon>
        <taxon>Herbiconiux</taxon>
    </lineage>
</organism>
<dbReference type="STRING" id="381665.SAMN05216554_1259"/>
<dbReference type="InterPro" id="IPR011962">
    <property type="entry name" value="dCTP_deaminase"/>
</dbReference>
<proteinExistence type="predicted"/>
<evidence type="ECO:0000256" key="3">
    <source>
        <dbReference type="SAM" id="Phobius"/>
    </source>
</evidence>
<dbReference type="AlphaFoldDB" id="A0A1H3M3N1"/>
<accession>A0A1H3M3N1</accession>
<dbReference type="PANTHER" id="PTHR42680:SF3">
    <property type="entry name" value="DCTP DEAMINASE"/>
    <property type="match status" value="1"/>
</dbReference>
<dbReference type="InterPro" id="IPR033704">
    <property type="entry name" value="dUTPase_trimeric"/>
</dbReference>
<protein>
    <submittedName>
        <fullName evidence="4">Deoxycytidine triphosphate deaminase</fullName>
    </submittedName>
</protein>
<dbReference type="Pfam" id="PF22769">
    <property type="entry name" value="DCD"/>
    <property type="match status" value="1"/>
</dbReference>
<dbReference type="Proteomes" id="UP000198891">
    <property type="component" value="Unassembled WGS sequence"/>
</dbReference>
<dbReference type="SUPFAM" id="SSF51283">
    <property type="entry name" value="dUTPase-like"/>
    <property type="match status" value="1"/>
</dbReference>
<keyword evidence="1" id="KW-0378">Hydrolase</keyword>
<keyword evidence="3" id="KW-0812">Transmembrane</keyword>
<dbReference type="EMBL" id="FNPZ01000001">
    <property type="protein sequence ID" value="SDY71301.1"/>
    <property type="molecule type" value="Genomic_DNA"/>
</dbReference>
<keyword evidence="5" id="KW-1185">Reference proteome</keyword>
<keyword evidence="3" id="KW-1133">Transmembrane helix</keyword>
<evidence type="ECO:0000313" key="5">
    <source>
        <dbReference type="Proteomes" id="UP000198891"/>
    </source>
</evidence>
<feature type="transmembrane region" description="Helical" evidence="3">
    <location>
        <begin position="303"/>
        <end position="322"/>
    </location>
</feature>
<dbReference type="GO" id="GO:0008829">
    <property type="term" value="F:dCTP deaminase activity"/>
    <property type="evidence" value="ECO:0007669"/>
    <property type="project" value="InterPro"/>
</dbReference>
<dbReference type="CDD" id="cd07557">
    <property type="entry name" value="trimeric_dUTPase"/>
    <property type="match status" value="1"/>
</dbReference>
<evidence type="ECO:0000313" key="4">
    <source>
        <dbReference type="EMBL" id="SDY71301.1"/>
    </source>
</evidence>
<keyword evidence="3" id="KW-0472">Membrane</keyword>
<name>A0A1H3M3N1_9MICO</name>
<evidence type="ECO:0000256" key="2">
    <source>
        <dbReference type="ARBA" id="ARBA00023080"/>
    </source>
</evidence>
<reference evidence="4 5" key="1">
    <citation type="submission" date="2016-10" db="EMBL/GenBank/DDBJ databases">
        <authorList>
            <person name="de Groot N.N."/>
        </authorList>
    </citation>
    <scope>NUCLEOTIDE SEQUENCE [LARGE SCALE GENOMIC DNA]</scope>
    <source>
        <strain evidence="4 5">CGMCC 4.3491</strain>
    </source>
</reference>
<dbReference type="NCBIfam" id="TIGR02274">
    <property type="entry name" value="dCTP_deam"/>
    <property type="match status" value="1"/>
</dbReference>
<dbReference type="RefSeq" id="WP_175494148.1">
    <property type="nucleotide sequence ID" value="NZ_FNPZ01000001.1"/>
</dbReference>
<dbReference type="Gene3D" id="2.70.40.10">
    <property type="match status" value="1"/>
</dbReference>
<dbReference type="PANTHER" id="PTHR42680">
    <property type="entry name" value="DCTP DEAMINASE"/>
    <property type="match status" value="1"/>
</dbReference>
<keyword evidence="2" id="KW-0546">Nucleotide metabolism</keyword>
<evidence type="ECO:0000256" key="1">
    <source>
        <dbReference type="ARBA" id="ARBA00022801"/>
    </source>
</evidence>
<sequence length="345" mass="39274">MYLSDREIVPRLGEIGFECDIDAHPFRPVEQVQASSVDLRLGTRFWRPKRFRSGLTWPFRRQIVDLRHRSLHESYPRHDWEAFNAGPDEVLTLRPGEMLLARTYEAFSMPPDLAGRMAARSSYARLGLAIHCGADHINPGWKGRMPLQLVNLSKRTIRFTPLTPIAQVIFIQLTSKAEHPYGAQNKYRDDDGGPSYWWRDKMVEDLASTHGEISLPPAIQKKLQALFATSSLTPDQLVRMYRFFNSRKSNDLANWNDSIDDFARVEGRRSMLSTIFRRGVPTAAALAIGALLSFLVIPWSGWHAAAAVASVILISLTVLIVTSRKPEFLDSNELLRLRRQYPGDF</sequence>